<evidence type="ECO:0000259" key="9">
    <source>
        <dbReference type="PROSITE" id="PS51755"/>
    </source>
</evidence>
<dbReference type="InterPro" id="IPR016032">
    <property type="entry name" value="Sig_transdc_resp-reg_C-effctor"/>
</dbReference>
<gene>
    <name evidence="10" type="ORF">CKO43_13835</name>
</gene>
<dbReference type="PROSITE" id="PS51755">
    <property type="entry name" value="OMPR_PHOB"/>
    <property type="match status" value="1"/>
</dbReference>
<keyword evidence="2" id="KW-0902">Two-component regulatory system</keyword>
<dbReference type="SMART" id="SM00448">
    <property type="entry name" value="REC"/>
    <property type="match status" value="1"/>
</dbReference>
<dbReference type="CDD" id="cd00383">
    <property type="entry name" value="trans_reg_C"/>
    <property type="match status" value="1"/>
</dbReference>
<organism evidence="10 11">
    <name type="scientific">Rubrivivax gelatinosus</name>
    <name type="common">Rhodocyclus gelatinosus</name>
    <name type="synonym">Rhodopseudomonas gelatinosa</name>
    <dbReference type="NCBI Taxonomy" id="28068"/>
    <lineage>
        <taxon>Bacteria</taxon>
        <taxon>Pseudomonadati</taxon>
        <taxon>Pseudomonadota</taxon>
        <taxon>Betaproteobacteria</taxon>
        <taxon>Burkholderiales</taxon>
        <taxon>Sphaerotilaceae</taxon>
        <taxon>Rubrivivax</taxon>
    </lineage>
</organism>
<dbReference type="PROSITE" id="PS50110">
    <property type="entry name" value="RESPONSE_REGULATORY"/>
    <property type="match status" value="1"/>
</dbReference>
<comment type="caution">
    <text evidence="10">The sequence shown here is derived from an EMBL/GenBank/DDBJ whole genome shotgun (WGS) entry which is preliminary data.</text>
</comment>
<keyword evidence="5" id="KW-0804">Transcription</keyword>
<reference evidence="10" key="1">
    <citation type="submission" date="2017-08" db="EMBL/GenBank/DDBJ databases">
        <authorList>
            <person name="Imhoff J.F."/>
            <person name="Rahn T."/>
            <person name="Kuenzel S."/>
            <person name="Neulinger S.C."/>
        </authorList>
    </citation>
    <scope>NUCLEOTIDE SEQUENCE</scope>
    <source>
        <strain evidence="10">IM 151</strain>
    </source>
</reference>
<evidence type="ECO:0000256" key="4">
    <source>
        <dbReference type="ARBA" id="ARBA00023125"/>
    </source>
</evidence>
<dbReference type="InterPro" id="IPR001789">
    <property type="entry name" value="Sig_transdc_resp-reg_receiver"/>
</dbReference>
<accession>A0ABS1DV15</accession>
<feature type="domain" description="Response regulatory" evidence="8">
    <location>
        <begin position="12"/>
        <end position="125"/>
    </location>
</feature>
<evidence type="ECO:0000313" key="11">
    <source>
        <dbReference type="Proteomes" id="UP001041814"/>
    </source>
</evidence>
<dbReference type="PANTHER" id="PTHR48111">
    <property type="entry name" value="REGULATOR OF RPOS"/>
    <property type="match status" value="1"/>
</dbReference>
<name>A0ABS1DV15_RUBGE</name>
<proteinExistence type="predicted"/>
<dbReference type="PANTHER" id="PTHR48111:SF4">
    <property type="entry name" value="DNA-BINDING DUAL TRANSCRIPTIONAL REGULATOR OMPR"/>
    <property type="match status" value="1"/>
</dbReference>
<protein>
    <submittedName>
        <fullName evidence="10">DNA-binding response regulator</fullName>
    </submittedName>
</protein>
<dbReference type="EMBL" id="NRRU01000049">
    <property type="protein sequence ID" value="MBK1713856.1"/>
    <property type="molecule type" value="Genomic_DNA"/>
</dbReference>
<keyword evidence="11" id="KW-1185">Reference proteome</keyword>
<sequence length="251" mass="28189">MSTDTFDNPIAHVLVVDDDPALRALLLEYLGANDLRVTAVADGSAMMAAFATEAIDLVVLDLRLPGEDGMELARRLRARAEVPIVLLTGKAEEADRVMGLELGADDYVTKPFSPRELLARIRTILRRSRLAARALAEMPLREERRRAFRFAGWELNLRTRRLQAPDGRLVEVSNQEFNLLVAFCGAPQRVLSRDQLLGLSRLNNAEVYDRTVDVQVLRLRRKIEADAFHPKLIVTERGAGYRFDSVVQTLV</sequence>
<evidence type="ECO:0000313" key="10">
    <source>
        <dbReference type="EMBL" id="MBK1713856.1"/>
    </source>
</evidence>
<evidence type="ECO:0000256" key="3">
    <source>
        <dbReference type="ARBA" id="ARBA00023015"/>
    </source>
</evidence>
<dbReference type="InterPro" id="IPR011006">
    <property type="entry name" value="CheY-like_superfamily"/>
</dbReference>
<feature type="DNA-binding region" description="OmpR/PhoB-type" evidence="7">
    <location>
        <begin position="145"/>
        <end position="245"/>
    </location>
</feature>
<feature type="modified residue" description="4-aspartylphosphate" evidence="6">
    <location>
        <position position="61"/>
    </location>
</feature>
<evidence type="ECO:0000256" key="7">
    <source>
        <dbReference type="PROSITE-ProRule" id="PRU01091"/>
    </source>
</evidence>
<feature type="domain" description="OmpR/PhoB-type" evidence="9">
    <location>
        <begin position="145"/>
        <end position="245"/>
    </location>
</feature>
<keyword evidence="3" id="KW-0805">Transcription regulation</keyword>
<reference evidence="10" key="2">
    <citation type="journal article" date="2020" name="Microorganisms">
        <title>Osmotic Adaptation and Compatible Solute Biosynthesis of Phototrophic Bacteria as Revealed from Genome Analyses.</title>
        <authorList>
            <person name="Imhoff J.F."/>
            <person name="Rahn T."/>
            <person name="Kunzel S."/>
            <person name="Keller A."/>
            <person name="Neulinger S.C."/>
        </authorList>
    </citation>
    <scope>NUCLEOTIDE SEQUENCE</scope>
    <source>
        <strain evidence="10">IM 151</strain>
    </source>
</reference>
<dbReference type="Gene3D" id="6.10.250.690">
    <property type="match status" value="1"/>
</dbReference>
<dbReference type="Pfam" id="PF00072">
    <property type="entry name" value="Response_reg"/>
    <property type="match status" value="1"/>
</dbReference>
<evidence type="ECO:0000256" key="1">
    <source>
        <dbReference type="ARBA" id="ARBA00022553"/>
    </source>
</evidence>
<dbReference type="Pfam" id="PF00486">
    <property type="entry name" value="Trans_reg_C"/>
    <property type="match status" value="1"/>
</dbReference>
<dbReference type="GO" id="GO:0003677">
    <property type="term" value="F:DNA binding"/>
    <property type="evidence" value="ECO:0007669"/>
    <property type="project" value="UniProtKB-KW"/>
</dbReference>
<dbReference type="Gene3D" id="3.40.50.2300">
    <property type="match status" value="1"/>
</dbReference>
<dbReference type="RefSeq" id="WP_200379020.1">
    <property type="nucleotide sequence ID" value="NZ_NRRU01000049.1"/>
</dbReference>
<dbReference type="SUPFAM" id="SSF46894">
    <property type="entry name" value="C-terminal effector domain of the bipartite response regulators"/>
    <property type="match status" value="1"/>
</dbReference>
<evidence type="ECO:0000256" key="6">
    <source>
        <dbReference type="PROSITE-ProRule" id="PRU00169"/>
    </source>
</evidence>
<dbReference type="SUPFAM" id="SSF52172">
    <property type="entry name" value="CheY-like"/>
    <property type="match status" value="1"/>
</dbReference>
<dbReference type="InterPro" id="IPR001867">
    <property type="entry name" value="OmpR/PhoB-type_DNA-bd"/>
</dbReference>
<evidence type="ECO:0000256" key="2">
    <source>
        <dbReference type="ARBA" id="ARBA00023012"/>
    </source>
</evidence>
<dbReference type="Proteomes" id="UP001041814">
    <property type="component" value="Unassembled WGS sequence"/>
</dbReference>
<dbReference type="SMART" id="SM00862">
    <property type="entry name" value="Trans_reg_C"/>
    <property type="match status" value="1"/>
</dbReference>
<evidence type="ECO:0000256" key="5">
    <source>
        <dbReference type="ARBA" id="ARBA00023163"/>
    </source>
</evidence>
<evidence type="ECO:0000259" key="8">
    <source>
        <dbReference type="PROSITE" id="PS50110"/>
    </source>
</evidence>
<keyword evidence="1 6" id="KW-0597">Phosphoprotein</keyword>
<dbReference type="InterPro" id="IPR036388">
    <property type="entry name" value="WH-like_DNA-bd_sf"/>
</dbReference>
<keyword evidence="4 7" id="KW-0238">DNA-binding</keyword>
<dbReference type="InterPro" id="IPR039420">
    <property type="entry name" value="WalR-like"/>
</dbReference>
<dbReference type="Gene3D" id="1.10.10.10">
    <property type="entry name" value="Winged helix-like DNA-binding domain superfamily/Winged helix DNA-binding domain"/>
    <property type="match status" value="1"/>
</dbReference>